<dbReference type="InterPro" id="IPR009724">
    <property type="entry name" value="TMEM70"/>
</dbReference>
<sequence length="264" mass="29534">MSGLSIVFKKVEGVGLPQLLKLILRPHVVRAPTIMARRVITLRSCFSSSASAPGIGIRRDYLTSSDNLQENLQYSKLVYPGTRSRRKISTSFNPLKVELKEEQNGERLIYNGPLTKMVCLVKFFSLSTSIVSTGLITTLVLSNEVGAMTYIAGGISSLMIFTPIILHWFTKGYVAKMYHNHTSQTYTACTFNFFLRDVKTEFQQSDVSLPAVTNAISSFSIRDKAVLVDPRGFINPNHYSHLMGYTDTDGNVNFEKQSNSEELR</sequence>
<evidence type="ECO:0000313" key="4">
    <source>
        <dbReference type="Proteomes" id="UP000007110"/>
    </source>
</evidence>
<feature type="transmembrane region" description="Helical" evidence="2">
    <location>
        <begin position="147"/>
        <end position="169"/>
    </location>
</feature>
<dbReference type="Pfam" id="PF06979">
    <property type="entry name" value="TMEM70"/>
    <property type="match status" value="1"/>
</dbReference>
<dbReference type="FunCoup" id="A0A7M7GGA0">
    <property type="interactions" value="614"/>
</dbReference>
<comment type="similarity">
    <text evidence="1">Belongs to the TMEM70 family.</text>
</comment>
<dbReference type="Proteomes" id="UP000007110">
    <property type="component" value="Unassembled WGS sequence"/>
</dbReference>
<evidence type="ECO:0000256" key="2">
    <source>
        <dbReference type="SAM" id="Phobius"/>
    </source>
</evidence>
<reference evidence="4" key="1">
    <citation type="submission" date="2015-02" db="EMBL/GenBank/DDBJ databases">
        <title>Genome sequencing for Strongylocentrotus purpuratus.</title>
        <authorList>
            <person name="Murali S."/>
            <person name="Liu Y."/>
            <person name="Vee V."/>
            <person name="English A."/>
            <person name="Wang M."/>
            <person name="Skinner E."/>
            <person name="Han Y."/>
            <person name="Muzny D.M."/>
            <person name="Worley K.C."/>
            <person name="Gibbs R.A."/>
        </authorList>
    </citation>
    <scope>NUCLEOTIDE SEQUENCE</scope>
</reference>
<keyword evidence="2" id="KW-0472">Membrane</keyword>
<name>A0A7M7GGA0_STRPU</name>
<evidence type="ECO:0000313" key="3">
    <source>
        <dbReference type="EnsemblMetazoa" id="XP_003727032"/>
    </source>
</evidence>
<dbReference type="InParanoid" id="A0A7M7GGA0"/>
<protein>
    <recommendedName>
        <fullName evidence="5">Transmembrane protein 70 homolog, mitochondrial</fullName>
    </recommendedName>
</protein>
<keyword evidence="2" id="KW-0812">Transmembrane</keyword>
<evidence type="ECO:0000256" key="1">
    <source>
        <dbReference type="ARBA" id="ARBA00005280"/>
    </source>
</evidence>
<feature type="transmembrane region" description="Helical" evidence="2">
    <location>
        <begin position="117"/>
        <end position="141"/>
    </location>
</feature>
<dbReference type="OMA" id="RAPTIMA"/>
<reference evidence="3" key="2">
    <citation type="submission" date="2021-01" db="UniProtKB">
        <authorList>
            <consortium name="EnsemblMetazoa"/>
        </authorList>
    </citation>
    <scope>IDENTIFICATION</scope>
</reference>
<accession>A0A7M7GGA0</accession>
<dbReference type="GO" id="GO:0033615">
    <property type="term" value="P:mitochondrial proton-transporting ATP synthase complex assembly"/>
    <property type="evidence" value="ECO:0000318"/>
    <property type="project" value="GO_Central"/>
</dbReference>
<proteinExistence type="inferred from homology"/>
<evidence type="ECO:0008006" key="5">
    <source>
        <dbReference type="Google" id="ProtNLM"/>
    </source>
</evidence>
<dbReference type="PANTHER" id="PTHR13281">
    <property type="entry name" value="TRANSMEMBRANE PROTEIN 70, MITOCHONDRIAL"/>
    <property type="match status" value="1"/>
</dbReference>
<dbReference type="KEGG" id="spu:100891061"/>
<dbReference type="OrthoDB" id="156886at2759"/>
<dbReference type="GeneID" id="100891061"/>
<dbReference type="EnsemblMetazoa" id="XM_003726984">
    <property type="protein sequence ID" value="XP_003727032"/>
    <property type="gene ID" value="LOC100891061"/>
</dbReference>
<dbReference type="InterPro" id="IPR045325">
    <property type="entry name" value="TMEM70/TMEM186/TMEM223"/>
</dbReference>
<dbReference type="PANTHER" id="PTHR13281:SF0">
    <property type="entry name" value="TRANSMEMBRANE PROTEIN 70, MITOCHONDRIAL"/>
    <property type="match status" value="1"/>
</dbReference>
<dbReference type="AlphaFoldDB" id="A0A7M7GGA0"/>
<dbReference type="RefSeq" id="XP_003727032.2">
    <property type="nucleotide sequence ID" value="XM_003726984.3"/>
</dbReference>
<keyword evidence="4" id="KW-1185">Reference proteome</keyword>
<organism evidence="3 4">
    <name type="scientific">Strongylocentrotus purpuratus</name>
    <name type="common">Purple sea urchin</name>
    <dbReference type="NCBI Taxonomy" id="7668"/>
    <lineage>
        <taxon>Eukaryota</taxon>
        <taxon>Metazoa</taxon>
        <taxon>Echinodermata</taxon>
        <taxon>Eleutherozoa</taxon>
        <taxon>Echinozoa</taxon>
        <taxon>Echinoidea</taxon>
        <taxon>Euechinoidea</taxon>
        <taxon>Echinacea</taxon>
        <taxon>Camarodonta</taxon>
        <taxon>Echinidea</taxon>
        <taxon>Strongylocentrotidae</taxon>
        <taxon>Strongylocentrotus</taxon>
    </lineage>
</organism>
<dbReference type="GO" id="GO:0031966">
    <property type="term" value="C:mitochondrial membrane"/>
    <property type="evidence" value="ECO:0000318"/>
    <property type="project" value="GO_Central"/>
</dbReference>
<keyword evidence="2" id="KW-1133">Transmembrane helix</keyword>